<dbReference type="InterPro" id="IPR002502">
    <property type="entry name" value="Amidase_domain"/>
</dbReference>
<evidence type="ECO:0000256" key="2">
    <source>
        <dbReference type="ARBA" id="ARBA00007553"/>
    </source>
</evidence>
<keyword evidence="5" id="KW-0961">Cell wall biogenesis/degradation</keyword>
<dbReference type="PANTHER" id="PTHR30417:SF1">
    <property type="entry name" value="N-ACETYLMURAMOYL-L-ALANINE AMIDASE AMID"/>
    <property type="match status" value="1"/>
</dbReference>
<keyword evidence="4" id="KW-0378">Hydrolase</keyword>
<dbReference type="SMART" id="SM00644">
    <property type="entry name" value="Ami_2"/>
    <property type="match status" value="1"/>
</dbReference>
<protein>
    <recommendedName>
        <fullName evidence="3">N-acetylmuramoyl-L-alanine amidase</fullName>
        <ecNumber evidence="3">3.5.1.28</ecNumber>
    </recommendedName>
</protein>
<dbReference type="SUPFAM" id="SSF47090">
    <property type="entry name" value="PGBD-like"/>
    <property type="match status" value="1"/>
</dbReference>
<dbReference type="InterPro" id="IPR051206">
    <property type="entry name" value="NAMLAA_amidase_2"/>
</dbReference>
<dbReference type="Gene3D" id="1.10.101.10">
    <property type="entry name" value="PGBD-like superfamily/PGBD"/>
    <property type="match status" value="1"/>
</dbReference>
<evidence type="ECO:0000256" key="1">
    <source>
        <dbReference type="ARBA" id="ARBA00001561"/>
    </source>
</evidence>
<comment type="catalytic activity">
    <reaction evidence="1">
        <text>Hydrolyzes the link between N-acetylmuramoyl residues and L-amino acid residues in certain cell-wall glycopeptides.</text>
        <dbReference type="EC" id="3.5.1.28"/>
    </reaction>
</comment>
<dbReference type="CDD" id="cd06583">
    <property type="entry name" value="PGRP"/>
    <property type="match status" value="1"/>
</dbReference>
<evidence type="ECO:0000256" key="6">
    <source>
        <dbReference type="SAM" id="SignalP"/>
    </source>
</evidence>
<evidence type="ECO:0000313" key="8">
    <source>
        <dbReference type="EMBL" id="MDH4903862.1"/>
    </source>
</evidence>
<organism evidence="8 9">
    <name type="scientific">Psychrobacter pocilloporae</name>
    <dbReference type="NCBI Taxonomy" id="1775882"/>
    <lineage>
        <taxon>Bacteria</taxon>
        <taxon>Pseudomonadati</taxon>
        <taxon>Pseudomonadota</taxon>
        <taxon>Gammaproteobacteria</taxon>
        <taxon>Moraxellales</taxon>
        <taxon>Moraxellaceae</taxon>
        <taxon>Psychrobacter</taxon>
    </lineage>
</organism>
<dbReference type="PANTHER" id="PTHR30417">
    <property type="entry name" value="N-ACETYLMURAMOYL-L-ALANINE AMIDASE AMID"/>
    <property type="match status" value="1"/>
</dbReference>
<evidence type="ECO:0000313" key="9">
    <source>
        <dbReference type="Proteomes" id="UP001243298"/>
    </source>
</evidence>
<dbReference type="Pfam" id="PF01471">
    <property type="entry name" value="PG_binding_1"/>
    <property type="match status" value="1"/>
</dbReference>
<dbReference type="InterPro" id="IPR002477">
    <property type="entry name" value="Peptidoglycan-bd-like"/>
</dbReference>
<feature type="chain" id="PRO_5045328948" description="N-acetylmuramoyl-L-alanine amidase" evidence="6">
    <location>
        <begin position="21"/>
        <end position="295"/>
    </location>
</feature>
<dbReference type="InterPro" id="IPR036365">
    <property type="entry name" value="PGBD-like_sf"/>
</dbReference>
<dbReference type="Proteomes" id="UP001243298">
    <property type="component" value="Unassembled WGS sequence"/>
</dbReference>
<dbReference type="Gene3D" id="3.40.80.10">
    <property type="entry name" value="Peptidoglycan recognition protein-like"/>
    <property type="match status" value="1"/>
</dbReference>
<evidence type="ECO:0000256" key="5">
    <source>
        <dbReference type="ARBA" id="ARBA00023316"/>
    </source>
</evidence>
<keyword evidence="6" id="KW-0732">Signal</keyword>
<comment type="similarity">
    <text evidence="2">Belongs to the N-acetylmuramoyl-L-alanine amidase 2 family.</text>
</comment>
<dbReference type="RefSeq" id="WP_223334953.1">
    <property type="nucleotide sequence ID" value="NZ_PGFT01000001.1"/>
</dbReference>
<evidence type="ECO:0000256" key="3">
    <source>
        <dbReference type="ARBA" id="ARBA00011901"/>
    </source>
</evidence>
<dbReference type="InterPro" id="IPR036505">
    <property type="entry name" value="Amidase/PGRP_sf"/>
</dbReference>
<name>A0ABT6IPV5_9GAMM</name>
<feature type="domain" description="N-acetylmuramoyl-L-alanine amidase" evidence="7">
    <location>
        <begin position="39"/>
        <end position="192"/>
    </location>
</feature>
<dbReference type="Pfam" id="PF01510">
    <property type="entry name" value="Amidase_2"/>
    <property type="match status" value="1"/>
</dbReference>
<evidence type="ECO:0000256" key="4">
    <source>
        <dbReference type="ARBA" id="ARBA00022801"/>
    </source>
</evidence>
<keyword evidence="9" id="KW-1185">Reference proteome</keyword>
<dbReference type="InterPro" id="IPR036366">
    <property type="entry name" value="PGBDSf"/>
</dbReference>
<evidence type="ECO:0000259" key="7">
    <source>
        <dbReference type="SMART" id="SM00644"/>
    </source>
</evidence>
<dbReference type="SUPFAM" id="SSF55846">
    <property type="entry name" value="N-acetylmuramoyl-L-alanine amidase-like"/>
    <property type="match status" value="1"/>
</dbReference>
<feature type="signal peptide" evidence="6">
    <location>
        <begin position="1"/>
        <end position="20"/>
    </location>
</feature>
<sequence>MAKNFTALALATFLSLPLIACVTTPKAQMATTESFVIDSETYQSTSKSQRIKTIVLHYTVSDNERSIKTLTTGNVSAHYLILDKNDDKIYNLVPESERAWHAGEGGFSGRTILNDTSIGIEIVNAGIKPEYRDALKDDTLDYHPYDHYADFNELQIKKVAQLVQDIARRYDISPKNIIGHADMAPSRKIDPGAKFPWERLYKEYGIGAWYNEADKQEIMNRRTLVTPSVQEIKQAFRKYGYQINNSDEWDKPSRDVIYAFQLHFRPLKPTGIMDIETYAILQALNMKYASRDDFY</sequence>
<dbReference type="EMBL" id="PGFT01000001">
    <property type="protein sequence ID" value="MDH4903862.1"/>
    <property type="molecule type" value="Genomic_DNA"/>
</dbReference>
<comment type="caution">
    <text evidence="8">The sequence shown here is derived from an EMBL/GenBank/DDBJ whole genome shotgun (WGS) entry which is preliminary data.</text>
</comment>
<reference evidence="8 9" key="1">
    <citation type="submission" date="2017-11" db="EMBL/GenBank/DDBJ databases">
        <title>Whole genome sequencing of Psychrobacter pocilloporae S6-60T(=JCM 31058T=LMG 29157T).</title>
        <authorList>
            <person name="Das S.K."/>
        </authorList>
    </citation>
    <scope>NUCLEOTIDE SEQUENCE [LARGE SCALE GENOMIC DNA]</scope>
    <source>
        <strain evidence="8 9">S6-60</strain>
    </source>
</reference>
<dbReference type="EC" id="3.5.1.28" evidence="3"/>
<gene>
    <name evidence="8" type="ORF">CUR83_02005</name>
</gene>
<proteinExistence type="inferred from homology"/>
<accession>A0ABT6IPV5</accession>